<dbReference type="InterPro" id="IPR044202">
    <property type="entry name" value="LETM1/MDM38-like"/>
</dbReference>
<keyword evidence="2 10" id="KW-0812">Transmembrane</keyword>
<evidence type="ECO:0000256" key="2">
    <source>
        <dbReference type="ARBA" id="ARBA00022692"/>
    </source>
</evidence>
<evidence type="ECO:0000256" key="4">
    <source>
        <dbReference type="ARBA" id="ARBA00022989"/>
    </source>
</evidence>
<evidence type="ECO:0000313" key="13">
    <source>
        <dbReference type="Proteomes" id="UP000077266"/>
    </source>
</evidence>
<comment type="subcellular location">
    <subcellularLocation>
        <location evidence="1">Mitochondrion inner membrane</location>
        <topology evidence="1">Single-pass membrane protein</topology>
    </subcellularLocation>
</comment>
<reference evidence="12 13" key="1">
    <citation type="journal article" date="2016" name="Mol. Biol. Evol.">
        <title>Comparative Genomics of Early-Diverging Mushroom-Forming Fungi Provides Insights into the Origins of Lignocellulose Decay Capabilities.</title>
        <authorList>
            <person name="Nagy L.G."/>
            <person name="Riley R."/>
            <person name="Tritt A."/>
            <person name="Adam C."/>
            <person name="Daum C."/>
            <person name="Floudas D."/>
            <person name="Sun H."/>
            <person name="Yadav J.S."/>
            <person name="Pangilinan J."/>
            <person name="Larsson K.H."/>
            <person name="Matsuura K."/>
            <person name="Barry K."/>
            <person name="Labutti K."/>
            <person name="Kuo R."/>
            <person name="Ohm R.A."/>
            <person name="Bhattacharya S.S."/>
            <person name="Shirouzu T."/>
            <person name="Yoshinaga Y."/>
            <person name="Martin F.M."/>
            <person name="Grigoriev I.V."/>
            <person name="Hibbett D.S."/>
        </authorList>
    </citation>
    <scope>NUCLEOTIDE SEQUENCE [LARGE SCALE GENOMIC DNA]</scope>
    <source>
        <strain evidence="12 13">HHB12029</strain>
    </source>
</reference>
<accession>A0A166AM70</accession>
<sequence>MLATRHAVTTAKASKHVLRLRSLRRNPPLSVLYPAARRYLHPAPVVREPSSTTPKKSEERTATPATTQPKPPLLPRVWAKVKHEASHYWHGSKLLVSEIRISRRLLFKLLRGTTLTRREYRQLRRTTQDLLRLIPFAVFVVVPFMEFLLPVALKLFPNMLPSTFEDKFAAEEKARKVLRMRIEMAKFLQETIRESGLKANAKIMGSTEFKDFFQKARRASPLPPGVRSTGERPSRSDIINVAKLFDNDLSLTNLSRPQLVSMCRYMGLNTFGTDNFLRGLITNRLDQIKRDDTLIQAEGISELSTSELQQACQSRGIQNALNHSPARLREELEAWIELHIKEGVSGALLILSRAFAFDRRISKGDHEDDMEPIIQGLEAVLSGLPDQLLNEAELGVEQDQASYKQMLEVLEQQQELIEDEEEQEQVRSSYLGLSYWLLT</sequence>
<dbReference type="GO" id="GO:0030003">
    <property type="term" value="P:intracellular monoatomic cation homeostasis"/>
    <property type="evidence" value="ECO:0007669"/>
    <property type="project" value="TreeGrafter"/>
</dbReference>
<dbReference type="InParanoid" id="A0A166AM70"/>
<evidence type="ECO:0000256" key="9">
    <source>
        <dbReference type="SAM" id="MobiDB-lite"/>
    </source>
</evidence>
<feature type="transmembrane region" description="Helical" evidence="10">
    <location>
        <begin position="130"/>
        <end position="153"/>
    </location>
</feature>
<protein>
    <submittedName>
        <fullName evidence="12">LETM1-domain-containing protein</fullName>
    </submittedName>
</protein>
<dbReference type="PROSITE" id="PS51758">
    <property type="entry name" value="LETM1_RBD"/>
    <property type="match status" value="1"/>
</dbReference>
<evidence type="ECO:0000259" key="11">
    <source>
        <dbReference type="PROSITE" id="PS51758"/>
    </source>
</evidence>
<evidence type="ECO:0000256" key="3">
    <source>
        <dbReference type="ARBA" id="ARBA00022792"/>
    </source>
</evidence>
<keyword evidence="3" id="KW-0999">Mitochondrion inner membrane</keyword>
<keyword evidence="13" id="KW-1185">Reference proteome</keyword>
<keyword evidence="8" id="KW-0175">Coiled coil</keyword>
<dbReference type="Pfam" id="PF07766">
    <property type="entry name" value="LETM1_RBD"/>
    <property type="match status" value="1"/>
</dbReference>
<gene>
    <name evidence="12" type="ORF">EXIGLDRAFT_788348</name>
</gene>
<keyword evidence="5 7" id="KW-0496">Mitochondrion</keyword>
<dbReference type="InterPro" id="IPR033122">
    <property type="entry name" value="LETM1-like_RBD"/>
</dbReference>
<feature type="domain" description="Letm1 RBD" evidence="11">
    <location>
        <begin position="176"/>
        <end position="379"/>
    </location>
</feature>
<organism evidence="12 13">
    <name type="scientific">Exidia glandulosa HHB12029</name>
    <dbReference type="NCBI Taxonomy" id="1314781"/>
    <lineage>
        <taxon>Eukaryota</taxon>
        <taxon>Fungi</taxon>
        <taxon>Dikarya</taxon>
        <taxon>Basidiomycota</taxon>
        <taxon>Agaricomycotina</taxon>
        <taxon>Agaricomycetes</taxon>
        <taxon>Auriculariales</taxon>
        <taxon>Exidiaceae</taxon>
        <taxon>Exidia</taxon>
    </lineage>
</organism>
<dbReference type="PANTHER" id="PTHR14009">
    <property type="entry name" value="LEUCINE ZIPPER-EF-HAND CONTAINING TRANSMEMBRANE PROTEIN"/>
    <property type="match status" value="1"/>
</dbReference>
<evidence type="ECO:0000256" key="1">
    <source>
        <dbReference type="ARBA" id="ARBA00004434"/>
    </source>
</evidence>
<dbReference type="STRING" id="1314781.A0A166AM70"/>
<evidence type="ECO:0000256" key="6">
    <source>
        <dbReference type="ARBA" id="ARBA00023136"/>
    </source>
</evidence>
<feature type="coiled-coil region" evidence="8">
    <location>
        <begin position="400"/>
        <end position="427"/>
    </location>
</feature>
<dbReference type="PANTHER" id="PTHR14009:SF1">
    <property type="entry name" value="MITOCHONDRIAL PROTON_CALCIUM EXCHANGER PROTEIN"/>
    <property type="match status" value="1"/>
</dbReference>
<evidence type="ECO:0000256" key="7">
    <source>
        <dbReference type="PROSITE-ProRule" id="PRU01094"/>
    </source>
</evidence>
<name>A0A166AM70_EXIGL</name>
<evidence type="ECO:0000256" key="5">
    <source>
        <dbReference type="ARBA" id="ARBA00023128"/>
    </source>
</evidence>
<dbReference type="GO" id="GO:0005743">
    <property type="term" value="C:mitochondrial inner membrane"/>
    <property type="evidence" value="ECO:0007669"/>
    <property type="project" value="UniProtKB-SubCell"/>
</dbReference>
<dbReference type="GO" id="GO:0043022">
    <property type="term" value="F:ribosome binding"/>
    <property type="evidence" value="ECO:0007669"/>
    <property type="project" value="InterPro"/>
</dbReference>
<dbReference type="Proteomes" id="UP000077266">
    <property type="component" value="Unassembled WGS sequence"/>
</dbReference>
<dbReference type="AlphaFoldDB" id="A0A166AM70"/>
<evidence type="ECO:0000313" key="12">
    <source>
        <dbReference type="EMBL" id="KZV93339.1"/>
    </source>
</evidence>
<evidence type="ECO:0000256" key="10">
    <source>
        <dbReference type="SAM" id="Phobius"/>
    </source>
</evidence>
<feature type="region of interest" description="Disordered" evidence="9">
    <location>
        <begin position="43"/>
        <end position="73"/>
    </location>
</feature>
<proteinExistence type="predicted"/>
<dbReference type="FunCoup" id="A0A166AM70">
    <property type="interactions" value="398"/>
</dbReference>
<keyword evidence="4 10" id="KW-1133">Transmembrane helix</keyword>
<dbReference type="EMBL" id="KV425991">
    <property type="protein sequence ID" value="KZV93339.1"/>
    <property type="molecule type" value="Genomic_DNA"/>
</dbReference>
<evidence type="ECO:0000256" key="8">
    <source>
        <dbReference type="SAM" id="Coils"/>
    </source>
</evidence>
<keyword evidence="6 10" id="KW-0472">Membrane</keyword>
<dbReference type="OrthoDB" id="275278at2759"/>